<protein>
    <submittedName>
        <fullName evidence="2">Cytochrome C</fullName>
    </submittedName>
</protein>
<name>A0A6M0JYC7_9GAMM</name>
<evidence type="ECO:0000313" key="3">
    <source>
        <dbReference type="Proteomes" id="UP000483379"/>
    </source>
</evidence>
<organism evidence="2 3">
    <name type="scientific">Thiorhodococcus minor</name>
    <dbReference type="NCBI Taxonomy" id="57489"/>
    <lineage>
        <taxon>Bacteria</taxon>
        <taxon>Pseudomonadati</taxon>
        <taxon>Pseudomonadota</taxon>
        <taxon>Gammaproteobacteria</taxon>
        <taxon>Chromatiales</taxon>
        <taxon>Chromatiaceae</taxon>
        <taxon>Thiorhodococcus</taxon>
    </lineage>
</organism>
<evidence type="ECO:0000313" key="2">
    <source>
        <dbReference type="EMBL" id="NEV62084.1"/>
    </source>
</evidence>
<dbReference type="Pfam" id="PF09626">
    <property type="entry name" value="DHC"/>
    <property type="match status" value="1"/>
</dbReference>
<dbReference type="AlphaFoldDB" id="A0A6M0JYC7"/>
<keyword evidence="3" id="KW-1185">Reference proteome</keyword>
<accession>A0A6M0JYC7</accession>
<dbReference type="RefSeq" id="WP_164452560.1">
    <property type="nucleotide sequence ID" value="NZ_JAAIJQ010000022.1"/>
</dbReference>
<dbReference type="EMBL" id="JAAIJQ010000022">
    <property type="protein sequence ID" value="NEV62084.1"/>
    <property type="molecule type" value="Genomic_DNA"/>
</dbReference>
<feature type="signal peptide" evidence="1">
    <location>
        <begin position="1"/>
        <end position="26"/>
    </location>
</feature>
<evidence type="ECO:0000256" key="1">
    <source>
        <dbReference type="SAM" id="SignalP"/>
    </source>
</evidence>
<proteinExistence type="predicted"/>
<comment type="caution">
    <text evidence="2">The sequence shown here is derived from an EMBL/GenBank/DDBJ whole genome shotgun (WGS) entry which is preliminary data.</text>
</comment>
<keyword evidence="1" id="KW-0732">Signal</keyword>
<feature type="chain" id="PRO_5026764945" evidence="1">
    <location>
        <begin position="27"/>
        <end position="203"/>
    </location>
</feature>
<dbReference type="InterPro" id="IPR018588">
    <property type="entry name" value="Dihaem_cytochrome-c"/>
</dbReference>
<gene>
    <name evidence="2" type="ORF">G3446_09310</name>
</gene>
<reference evidence="2 3" key="1">
    <citation type="submission" date="2020-02" db="EMBL/GenBank/DDBJ databases">
        <title>Genome sequences of Thiorhodococcus mannitoliphagus and Thiorhodococcus minor, purple sulfur photosynthetic bacteria in the gammaproteobacterial family, Chromatiaceae.</title>
        <authorList>
            <person name="Aviles F.A."/>
            <person name="Meyer T.E."/>
            <person name="Kyndt J.A."/>
        </authorList>
    </citation>
    <scope>NUCLEOTIDE SEQUENCE [LARGE SCALE GENOMIC DNA]</scope>
    <source>
        <strain evidence="2 3">DSM 11518</strain>
    </source>
</reference>
<sequence length="203" mass="22207">MPKFQRLYPLLAVAVLSLGSAGVAFSDWGEREEHEEDERHEGRGGWLRPRADVAPVSNPTYAEECGACHMAYQPGLLPAAAWARVMEPSALTDHYGDDASLSEALRQELATYLTGNAANFDSRTRSRAFAVSMASAGSTGGTLPRISTTGYFLRKHDEIPPRMVKDNPEVGSFSQCNNCHQGAAKGVYNDDQVRIPGYGRWED</sequence>
<dbReference type="Proteomes" id="UP000483379">
    <property type="component" value="Unassembled WGS sequence"/>
</dbReference>